<evidence type="ECO:0000313" key="2">
    <source>
        <dbReference type="EMBL" id="OBI24290.1"/>
    </source>
</evidence>
<dbReference type="RefSeq" id="WP_065019524.1">
    <property type="nucleotide sequence ID" value="NZ_LZKG01000173.1"/>
</dbReference>
<dbReference type="EMBL" id="LZKG01000173">
    <property type="protein sequence ID" value="OBI24290.1"/>
    <property type="molecule type" value="Genomic_DNA"/>
</dbReference>
<evidence type="ECO:0000313" key="3">
    <source>
        <dbReference type="Proteomes" id="UP000093943"/>
    </source>
</evidence>
<evidence type="ECO:0008006" key="4">
    <source>
        <dbReference type="Google" id="ProtNLM"/>
    </source>
</evidence>
<evidence type="ECO:0000256" key="1">
    <source>
        <dbReference type="SAM" id="MobiDB-lite"/>
    </source>
</evidence>
<name>A0A1A2XF46_MYCSD</name>
<gene>
    <name evidence="2" type="ORF">A5710_00825</name>
</gene>
<dbReference type="AlphaFoldDB" id="A0A1A2XF46"/>
<feature type="region of interest" description="Disordered" evidence="1">
    <location>
        <begin position="16"/>
        <end position="37"/>
    </location>
</feature>
<sequence length="97" mass="9499">MTIREISIPDLAQATAGWAGEVPTQGDVPPAPTAGADPITAAVMTTTSLWPATHEAFAARRGADAGKLAGANGATSAILGNTDSDNAANIAASGLEA</sequence>
<comment type="caution">
    <text evidence="2">The sequence shown here is derived from an EMBL/GenBank/DDBJ whole genome shotgun (WGS) entry which is preliminary data.</text>
</comment>
<reference evidence="3" key="1">
    <citation type="submission" date="2016-06" db="EMBL/GenBank/DDBJ databases">
        <authorList>
            <person name="Sutton G."/>
            <person name="Brinkac L."/>
            <person name="Sanka R."/>
            <person name="Adams M."/>
            <person name="Lau E."/>
            <person name="Sam S."/>
            <person name="Sreng N."/>
            <person name="Him V."/>
            <person name="Kerleguer A."/>
            <person name="Cheng S."/>
        </authorList>
    </citation>
    <scope>NUCLEOTIDE SEQUENCE [LARGE SCALE GENOMIC DNA]</scope>
    <source>
        <strain evidence="3">E1876</strain>
    </source>
</reference>
<accession>A0A1A2XF46</accession>
<protein>
    <recommendedName>
        <fullName evidence="4">PE domain-containing protein</fullName>
    </recommendedName>
</protein>
<dbReference type="Proteomes" id="UP000093943">
    <property type="component" value="Unassembled WGS sequence"/>
</dbReference>
<organism evidence="2 3">
    <name type="scientific">Mycolicibacter sinensis (strain JDM601)</name>
    <name type="common">Mycobacterium sinense</name>
    <dbReference type="NCBI Taxonomy" id="875328"/>
    <lineage>
        <taxon>Bacteria</taxon>
        <taxon>Bacillati</taxon>
        <taxon>Actinomycetota</taxon>
        <taxon>Actinomycetes</taxon>
        <taxon>Mycobacteriales</taxon>
        <taxon>Mycobacteriaceae</taxon>
        <taxon>Mycolicibacter</taxon>
    </lineage>
</organism>
<proteinExistence type="predicted"/>